<dbReference type="EMBL" id="JBHRST010000018">
    <property type="protein sequence ID" value="MFC3098378.1"/>
    <property type="molecule type" value="Genomic_DNA"/>
</dbReference>
<reference evidence="5" key="1">
    <citation type="journal article" date="2019" name="Int. J. Syst. Evol. Microbiol.">
        <title>The Global Catalogue of Microorganisms (GCM) 10K type strain sequencing project: providing services to taxonomists for standard genome sequencing and annotation.</title>
        <authorList>
            <consortium name="The Broad Institute Genomics Platform"/>
            <consortium name="The Broad Institute Genome Sequencing Center for Infectious Disease"/>
            <person name="Wu L."/>
            <person name="Ma J."/>
        </authorList>
    </citation>
    <scope>NUCLEOTIDE SEQUENCE [LARGE SCALE GENOMIC DNA]</scope>
    <source>
        <strain evidence="5">KCTC 52607</strain>
    </source>
</reference>
<dbReference type="InterPro" id="IPR006171">
    <property type="entry name" value="TOPRIM_dom"/>
</dbReference>
<sequence length="367" mass="39753">MAAPAHRRPDGCVMGRLSDQAGKLAHRLGDRAEAVCRHYLSKGHREGRYWLVGDAHNTPGRSLYVRLWGTEDGRGEAGKWTDAATGEHGDLLDIIALACGHAHLRDTLDEARSFLSLPHPEPCADGPHPAREPKAPTGSPQAARRLFAASEPVRGSVVQAYLHDRAITGLRTDDPLRFHPRCYYTPSRKDLPGTRRAWPAMIAAVTDLDGTITGVHRTWIDPVTSTKAPVATPRRAMGFLLGHGVRFGRADRVMTAGEGIETILSLRSIMPAMPMIAALSSSHLAAILFPPALRRLYVARDDDPSGDAALTRLTERASPAGIEVVPLSPMLGDFNEDLRLIGAERLRSVLGTQLIPEDAGRFLAISG</sequence>
<proteinExistence type="predicted"/>
<comment type="caution">
    <text evidence="4">The sequence shown here is derived from an EMBL/GenBank/DDBJ whole genome shotgun (WGS) entry which is preliminary data.</text>
</comment>
<dbReference type="InterPro" id="IPR055570">
    <property type="entry name" value="DUF7146"/>
</dbReference>
<feature type="region of interest" description="Disordered" evidence="1">
    <location>
        <begin position="119"/>
        <end position="140"/>
    </location>
</feature>
<evidence type="ECO:0000259" key="3">
    <source>
        <dbReference type="Pfam" id="PF23639"/>
    </source>
</evidence>
<accession>A0ABV7E6P6</accession>
<dbReference type="Pfam" id="PF13362">
    <property type="entry name" value="Toprim_3"/>
    <property type="match status" value="1"/>
</dbReference>
<organism evidence="4 5">
    <name type="scientific">Alteraurantiacibacter palmitatis</name>
    <dbReference type="NCBI Taxonomy" id="2054628"/>
    <lineage>
        <taxon>Bacteria</taxon>
        <taxon>Pseudomonadati</taxon>
        <taxon>Pseudomonadota</taxon>
        <taxon>Alphaproteobacteria</taxon>
        <taxon>Sphingomonadales</taxon>
        <taxon>Erythrobacteraceae</taxon>
        <taxon>Alteraurantiacibacter</taxon>
    </lineage>
</organism>
<protein>
    <submittedName>
        <fullName evidence="4">Toprim domain-containing protein</fullName>
    </submittedName>
</protein>
<gene>
    <name evidence="4" type="ORF">ACFODU_11310</name>
</gene>
<dbReference type="Pfam" id="PF23639">
    <property type="entry name" value="DUF7146"/>
    <property type="match status" value="1"/>
</dbReference>
<keyword evidence="5" id="KW-1185">Reference proteome</keyword>
<feature type="domain" description="Toprim" evidence="2">
    <location>
        <begin position="254"/>
        <end position="343"/>
    </location>
</feature>
<dbReference type="Proteomes" id="UP001595456">
    <property type="component" value="Unassembled WGS sequence"/>
</dbReference>
<evidence type="ECO:0000313" key="5">
    <source>
        <dbReference type="Proteomes" id="UP001595456"/>
    </source>
</evidence>
<dbReference type="RefSeq" id="WP_377923088.1">
    <property type="nucleotide sequence ID" value="NZ_JBHRST010000018.1"/>
</dbReference>
<evidence type="ECO:0000313" key="4">
    <source>
        <dbReference type="EMBL" id="MFC3098378.1"/>
    </source>
</evidence>
<name>A0ABV7E6P6_9SPHN</name>
<feature type="domain" description="DUF7146" evidence="3">
    <location>
        <begin position="139"/>
        <end position="247"/>
    </location>
</feature>
<evidence type="ECO:0000256" key="1">
    <source>
        <dbReference type="SAM" id="MobiDB-lite"/>
    </source>
</evidence>
<evidence type="ECO:0000259" key="2">
    <source>
        <dbReference type="Pfam" id="PF13362"/>
    </source>
</evidence>